<reference evidence="1" key="1">
    <citation type="submission" date="2018-11" db="EMBL/GenBank/DDBJ databases">
        <title>The sequence and de novo assembly of Larimichthys crocea genome using PacBio and Hi-C technologies.</title>
        <authorList>
            <person name="Xu P."/>
            <person name="Chen B."/>
            <person name="Zhou Z."/>
            <person name="Ke Q."/>
            <person name="Wu Y."/>
            <person name="Bai H."/>
            <person name="Pu F."/>
        </authorList>
    </citation>
    <scope>NUCLEOTIDE SEQUENCE</scope>
    <source>
        <tissue evidence="1">Muscle</tissue>
    </source>
</reference>
<protein>
    <submittedName>
        <fullName evidence="1">Uncharacterized protein</fullName>
    </submittedName>
</protein>
<organism evidence="1 2">
    <name type="scientific">Larimichthys crocea</name>
    <name type="common">Large yellow croaker</name>
    <name type="synonym">Pseudosciaena crocea</name>
    <dbReference type="NCBI Taxonomy" id="215358"/>
    <lineage>
        <taxon>Eukaryota</taxon>
        <taxon>Metazoa</taxon>
        <taxon>Chordata</taxon>
        <taxon>Craniata</taxon>
        <taxon>Vertebrata</taxon>
        <taxon>Euteleostomi</taxon>
        <taxon>Actinopterygii</taxon>
        <taxon>Neopterygii</taxon>
        <taxon>Teleostei</taxon>
        <taxon>Neoteleostei</taxon>
        <taxon>Acanthomorphata</taxon>
        <taxon>Eupercaria</taxon>
        <taxon>Sciaenidae</taxon>
        <taxon>Larimichthys</taxon>
    </lineage>
</organism>
<proteinExistence type="predicted"/>
<name>A0ACD3R0W4_LARCR</name>
<evidence type="ECO:0000313" key="2">
    <source>
        <dbReference type="Proteomes" id="UP000793456"/>
    </source>
</evidence>
<dbReference type="EMBL" id="CM011684">
    <property type="protein sequence ID" value="TMS13034.1"/>
    <property type="molecule type" value="Genomic_DNA"/>
</dbReference>
<gene>
    <name evidence="1" type="ORF">E3U43_018109</name>
</gene>
<keyword evidence="2" id="KW-1185">Reference proteome</keyword>
<sequence>MNNVECERLDSLDGWVAVKSNIFEETESFKLGFIVQWNVIECKFAVTCHNRTLQRQTRKAAVAVSGDPQMSWAGLFSVNDLKHIHQQFTCVADILVACFPDLSEFEDGNIWDLLFLNRRSGQEDDDERDFDTPCRKLEKYFSTAIDICGRKIVLDTLFTQDERDVEEYFENLQEFKRKTMQEEMSRAKGHLRQLLQSHGGADRMVALLSIYEDEDESYQDLVTVATTFFQYLLQPFRDMRELACLYKMEILKSLEFEDLGPKRIEALEKEAEEWRMKAEDAVASIQDITVTYFAQTSKALAGMLKQMEEDKCRFGAAAWASAAPRLEKLRFLLAKETLQHMRATEIWATCPAKSMSQRTDSRSVSEDVQQQDTVDQLEMQFYETQLELYDSKFEILKNEEQLLMAQIDTVRRQIKELKEEVVYYDVCEDPGGAAEHGPYRYSPSRLSGCQSAQKTPTDLGDQERQHLCPASLSPQQKGVGEYHQR</sequence>
<dbReference type="Proteomes" id="UP000793456">
    <property type="component" value="Chromosome XI"/>
</dbReference>
<comment type="caution">
    <text evidence="1">The sequence shown here is derived from an EMBL/GenBank/DDBJ whole genome shotgun (WGS) entry which is preliminary data.</text>
</comment>
<accession>A0ACD3R0W4</accession>
<evidence type="ECO:0000313" key="1">
    <source>
        <dbReference type="EMBL" id="TMS13034.1"/>
    </source>
</evidence>